<feature type="transmembrane region" description="Helical" evidence="1">
    <location>
        <begin position="31"/>
        <end position="49"/>
    </location>
</feature>
<keyword evidence="1" id="KW-1133">Transmembrane helix</keyword>
<evidence type="ECO:0000259" key="2">
    <source>
        <dbReference type="Pfam" id="PF03779"/>
    </source>
</evidence>
<feature type="domain" description="SPW repeat-containing integral membrane" evidence="2">
    <location>
        <begin position="7"/>
        <end position="101"/>
    </location>
</feature>
<evidence type="ECO:0000313" key="3">
    <source>
        <dbReference type="EMBL" id="QVJ02088.1"/>
    </source>
</evidence>
<dbReference type="KEGG" id="nec:KGD82_04330"/>
<accession>A0A975QL26</accession>
<evidence type="ECO:0000313" key="4">
    <source>
        <dbReference type="Proteomes" id="UP000682416"/>
    </source>
</evidence>
<feature type="transmembrane region" description="Helical" evidence="1">
    <location>
        <begin position="56"/>
        <end position="77"/>
    </location>
</feature>
<sequence length="128" mass="13351">MREKGRWADVATVVVGLAVGLSWIVHGLYGFSGATFLLVGLAVIVMGVMSLTRPGALVTELAVTAAGVLLFVLPWVLGYAHVLPAAVTAWVGGVVIAALGVNGLVQARAARRRDPELAWGNHMNVVPE</sequence>
<dbReference type="RefSeq" id="WP_378747931.1">
    <property type="nucleotide sequence ID" value="NZ_CBDRIY010000045.1"/>
</dbReference>
<proteinExistence type="predicted"/>
<name>A0A975QL26_9ACTN</name>
<dbReference type="Proteomes" id="UP000682416">
    <property type="component" value="Chromosome"/>
</dbReference>
<keyword evidence="1" id="KW-0472">Membrane</keyword>
<feature type="transmembrane region" description="Helical" evidence="1">
    <location>
        <begin position="83"/>
        <end position="105"/>
    </location>
</feature>
<gene>
    <name evidence="3" type="ORF">KGD82_04330</name>
</gene>
<evidence type="ECO:0000256" key="1">
    <source>
        <dbReference type="SAM" id="Phobius"/>
    </source>
</evidence>
<dbReference type="EMBL" id="CP074402">
    <property type="protein sequence ID" value="QVJ02088.1"/>
    <property type="molecule type" value="Genomic_DNA"/>
</dbReference>
<protein>
    <submittedName>
        <fullName evidence="3">SPW repeat protein</fullName>
    </submittedName>
</protein>
<dbReference type="AlphaFoldDB" id="A0A975QL26"/>
<feature type="transmembrane region" description="Helical" evidence="1">
    <location>
        <begin position="7"/>
        <end position="25"/>
    </location>
</feature>
<keyword evidence="1" id="KW-0812">Transmembrane</keyword>
<organism evidence="3 4">
    <name type="scientific">Nocardiopsis eucommiae</name>
    <dbReference type="NCBI Taxonomy" id="2831970"/>
    <lineage>
        <taxon>Bacteria</taxon>
        <taxon>Bacillati</taxon>
        <taxon>Actinomycetota</taxon>
        <taxon>Actinomycetes</taxon>
        <taxon>Streptosporangiales</taxon>
        <taxon>Nocardiopsidaceae</taxon>
        <taxon>Nocardiopsis</taxon>
    </lineage>
</organism>
<dbReference type="InterPro" id="IPR005530">
    <property type="entry name" value="SPW"/>
</dbReference>
<reference evidence="3" key="1">
    <citation type="submission" date="2021-05" db="EMBL/GenBank/DDBJ databases">
        <authorList>
            <person name="Kaiqin L."/>
            <person name="Jian G."/>
        </authorList>
    </citation>
    <scope>NUCLEOTIDE SEQUENCE</scope>
    <source>
        <strain evidence="3">HDS5</strain>
    </source>
</reference>
<keyword evidence="4" id="KW-1185">Reference proteome</keyword>
<dbReference type="Pfam" id="PF03779">
    <property type="entry name" value="SPW"/>
    <property type="match status" value="1"/>
</dbReference>